<protein>
    <submittedName>
        <fullName evidence="1">Uncharacterized protein</fullName>
    </submittedName>
</protein>
<evidence type="ECO:0000313" key="2">
    <source>
        <dbReference type="Proteomes" id="UP001055811"/>
    </source>
</evidence>
<dbReference type="EMBL" id="CM042009">
    <property type="protein sequence ID" value="KAI3791763.1"/>
    <property type="molecule type" value="Genomic_DNA"/>
</dbReference>
<dbReference type="Proteomes" id="UP001055811">
    <property type="component" value="Linkage Group LG01"/>
</dbReference>
<evidence type="ECO:0000313" key="1">
    <source>
        <dbReference type="EMBL" id="KAI3791763.1"/>
    </source>
</evidence>
<name>A0ACB9H8W9_CICIN</name>
<keyword evidence="2" id="KW-1185">Reference proteome</keyword>
<proteinExistence type="predicted"/>
<accession>A0ACB9H8W9</accession>
<gene>
    <name evidence="1" type="ORF">L2E82_05626</name>
</gene>
<comment type="caution">
    <text evidence="1">The sequence shown here is derived from an EMBL/GenBank/DDBJ whole genome shotgun (WGS) entry which is preliminary data.</text>
</comment>
<reference evidence="1 2" key="2">
    <citation type="journal article" date="2022" name="Mol. Ecol. Resour.">
        <title>The genomes of chicory, endive, great burdock and yacon provide insights into Asteraceae paleo-polyploidization history and plant inulin production.</title>
        <authorList>
            <person name="Fan W."/>
            <person name="Wang S."/>
            <person name="Wang H."/>
            <person name="Wang A."/>
            <person name="Jiang F."/>
            <person name="Liu H."/>
            <person name="Zhao H."/>
            <person name="Xu D."/>
            <person name="Zhang Y."/>
        </authorList>
    </citation>
    <scope>NUCLEOTIDE SEQUENCE [LARGE SCALE GENOMIC DNA]</scope>
    <source>
        <strain evidence="2">cv. Punajuju</strain>
        <tissue evidence="1">Leaves</tissue>
    </source>
</reference>
<reference evidence="2" key="1">
    <citation type="journal article" date="2022" name="Mol. Ecol. Resour.">
        <title>The genomes of chicory, endive, great burdock and yacon provide insights into Asteraceae palaeo-polyploidization history and plant inulin production.</title>
        <authorList>
            <person name="Fan W."/>
            <person name="Wang S."/>
            <person name="Wang H."/>
            <person name="Wang A."/>
            <person name="Jiang F."/>
            <person name="Liu H."/>
            <person name="Zhao H."/>
            <person name="Xu D."/>
            <person name="Zhang Y."/>
        </authorList>
    </citation>
    <scope>NUCLEOTIDE SEQUENCE [LARGE SCALE GENOMIC DNA]</scope>
    <source>
        <strain evidence="2">cv. Punajuju</strain>
    </source>
</reference>
<sequence length="122" mass="14318">MESDKARTPPKINPSGEYLLSDSFSDEARKRKFVEELLRTIADIDSSLSDVILIFFPVVRSFHIYLFVIDIRRPSFLILDNIMHDDTLEALYSSLPYVIRDYMFEYLSSVQHPKAKYFKDIC</sequence>
<organism evidence="1 2">
    <name type="scientific">Cichorium intybus</name>
    <name type="common">Chicory</name>
    <dbReference type="NCBI Taxonomy" id="13427"/>
    <lineage>
        <taxon>Eukaryota</taxon>
        <taxon>Viridiplantae</taxon>
        <taxon>Streptophyta</taxon>
        <taxon>Embryophyta</taxon>
        <taxon>Tracheophyta</taxon>
        <taxon>Spermatophyta</taxon>
        <taxon>Magnoliopsida</taxon>
        <taxon>eudicotyledons</taxon>
        <taxon>Gunneridae</taxon>
        <taxon>Pentapetalae</taxon>
        <taxon>asterids</taxon>
        <taxon>campanulids</taxon>
        <taxon>Asterales</taxon>
        <taxon>Asteraceae</taxon>
        <taxon>Cichorioideae</taxon>
        <taxon>Cichorieae</taxon>
        <taxon>Cichoriinae</taxon>
        <taxon>Cichorium</taxon>
    </lineage>
</organism>